<dbReference type="Proteomes" id="UP001175228">
    <property type="component" value="Unassembled WGS sequence"/>
</dbReference>
<gene>
    <name evidence="2" type="ORF">EDD18DRAFT_1107718</name>
</gene>
<accession>A0AA39TL84</accession>
<sequence>MPTPKAFPPEEDQFIHDVLTPLYWQKQTEHESSARALNACFDSLRHRFTSPEVDENILNAQKKVNGERKLRKQTEQILKPSRKHRCTGFEHYYHHVSKTDNPEYRELLDKVIREEEAKVAKDLGLILPDDPDTDSSGAPRKKLKSSRLVKSGRILQISRDLAKTLLLEQTEEVKQDMHRLYLKDCEIIQQEQKQDQNNLMACAVRSIIDDLRPCMDQLADILQPIRWSFTLLAGGLEPGLDGPRSFFYECGIQKFHDWHPDFKMQVDEPYHDFLAAIYTPQCHAKFEASLQMVYEGPEDLNNAANDEFNENMEDVDIPELNPHQQVVSNNLDQPCGQPAEGVTRARRGFRFLDEMGMRQYGSTSQNTFTELEGINYYSDAYAQFSFDRLDPDLSVYKIDDPIWDRVWTNKNWYSTNPPHTSQDAMHFDPPAPPVSTTFIRLYTANSGAPDLSGLYDDVAPLSTMTGSDQTLCSHVHAGGNMYGHAIP</sequence>
<proteinExistence type="predicted"/>
<evidence type="ECO:0000313" key="3">
    <source>
        <dbReference type="Proteomes" id="UP001175228"/>
    </source>
</evidence>
<feature type="region of interest" description="Disordered" evidence="1">
    <location>
        <begin position="126"/>
        <end position="145"/>
    </location>
</feature>
<evidence type="ECO:0000313" key="2">
    <source>
        <dbReference type="EMBL" id="KAK0493721.1"/>
    </source>
</evidence>
<evidence type="ECO:0000256" key="1">
    <source>
        <dbReference type="SAM" id="MobiDB-lite"/>
    </source>
</evidence>
<keyword evidence="3" id="KW-1185">Reference proteome</keyword>
<comment type="caution">
    <text evidence="2">The sequence shown here is derived from an EMBL/GenBank/DDBJ whole genome shotgun (WGS) entry which is preliminary data.</text>
</comment>
<protein>
    <submittedName>
        <fullName evidence="2">Uncharacterized protein</fullName>
    </submittedName>
</protein>
<organism evidence="2 3">
    <name type="scientific">Armillaria luteobubalina</name>
    <dbReference type="NCBI Taxonomy" id="153913"/>
    <lineage>
        <taxon>Eukaryota</taxon>
        <taxon>Fungi</taxon>
        <taxon>Dikarya</taxon>
        <taxon>Basidiomycota</taxon>
        <taxon>Agaricomycotina</taxon>
        <taxon>Agaricomycetes</taxon>
        <taxon>Agaricomycetidae</taxon>
        <taxon>Agaricales</taxon>
        <taxon>Marasmiineae</taxon>
        <taxon>Physalacriaceae</taxon>
        <taxon>Armillaria</taxon>
    </lineage>
</organism>
<name>A0AA39TL84_9AGAR</name>
<dbReference type="AlphaFoldDB" id="A0AA39TL84"/>
<dbReference type="EMBL" id="JAUEPU010000023">
    <property type="protein sequence ID" value="KAK0493721.1"/>
    <property type="molecule type" value="Genomic_DNA"/>
</dbReference>
<reference evidence="2" key="1">
    <citation type="submission" date="2023-06" db="EMBL/GenBank/DDBJ databases">
        <authorList>
            <consortium name="Lawrence Berkeley National Laboratory"/>
            <person name="Ahrendt S."/>
            <person name="Sahu N."/>
            <person name="Indic B."/>
            <person name="Wong-Bajracharya J."/>
            <person name="Merenyi Z."/>
            <person name="Ke H.-M."/>
            <person name="Monk M."/>
            <person name="Kocsube S."/>
            <person name="Drula E."/>
            <person name="Lipzen A."/>
            <person name="Balint B."/>
            <person name="Henrissat B."/>
            <person name="Andreopoulos B."/>
            <person name="Martin F.M."/>
            <person name="Harder C.B."/>
            <person name="Rigling D."/>
            <person name="Ford K.L."/>
            <person name="Foster G.D."/>
            <person name="Pangilinan J."/>
            <person name="Papanicolaou A."/>
            <person name="Barry K."/>
            <person name="LaButti K."/>
            <person name="Viragh M."/>
            <person name="Koriabine M."/>
            <person name="Yan M."/>
            <person name="Riley R."/>
            <person name="Champramary S."/>
            <person name="Plett K.L."/>
            <person name="Tsai I.J."/>
            <person name="Slot J."/>
            <person name="Sipos G."/>
            <person name="Plett J."/>
            <person name="Nagy L.G."/>
            <person name="Grigoriev I.V."/>
        </authorList>
    </citation>
    <scope>NUCLEOTIDE SEQUENCE</scope>
    <source>
        <strain evidence="2">HWK02</strain>
    </source>
</reference>